<protein>
    <submittedName>
        <fullName evidence="4">Uncharacterized protein</fullName>
    </submittedName>
</protein>
<sequence length="261" mass="28866">MAISLLEAIRNGDEKQAKSLLQQRTCTLDSVNNQGPQNDGTPLFWACCQGFIEIVHLLILHGADINKCTSWGMSPLHACADNNQIEIAKLLLRCGAKVNLVTVNGDTPCHLASYRGHDAIVQALVEKDACLEIHNNKNHTPSDEAYCNGHYQLYRYLSAVLQLVNAYGKKKESKKQKKNNSKLHWLPSVFKTEPSFESTNSVSSSERDFSNNFVSVIHVPSSRSDFSVNASDYSFTNDLSMASTDSTCSSTSLMFVKNIPC</sequence>
<evidence type="ECO:0000256" key="3">
    <source>
        <dbReference type="PROSITE-ProRule" id="PRU00023"/>
    </source>
</evidence>
<dbReference type="PROSITE" id="PS50297">
    <property type="entry name" value="ANK_REP_REGION"/>
    <property type="match status" value="3"/>
</dbReference>
<dbReference type="SMART" id="SM00248">
    <property type="entry name" value="ANK"/>
    <property type="match status" value="3"/>
</dbReference>
<reference evidence="4 5" key="1">
    <citation type="submission" date="2024-11" db="EMBL/GenBank/DDBJ databases">
        <title>Chromosome-level genome assembly of the freshwater bivalve Anodonta woodiana.</title>
        <authorList>
            <person name="Chen X."/>
        </authorList>
    </citation>
    <scope>NUCLEOTIDE SEQUENCE [LARGE SCALE GENOMIC DNA]</scope>
    <source>
        <strain evidence="4">MN2024</strain>
        <tissue evidence="4">Gills</tissue>
    </source>
</reference>
<dbReference type="InterPro" id="IPR036770">
    <property type="entry name" value="Ankyrin_rpt-contain_sf"/>
</dbReference>
<dbReference type="InterPro" id="IPR051637">
    <property type="entry name" value="Ank_repeat_dom-contain_49"/>
</dbReference>
<dbReference type="SUPFAM" id="SSF48403">
    <property type="entry name" value="Ankyrin repeat"/>
    <property type="match status" value="1"/>
</dbReference>
<keyword evidence="5" id="KW-1185">Reference proteome</keyword>
<evidence type="ECO:0000313" key="5">
    <source>
        <dbReference type="Proteomes" id="UP001634394"/>
    </source>
</evidence>
<dbReference type="Proteomes" id="UP001634394">
    <property type="component" value="Unassembled WGS sequence"/>
</dbReference>
<keyword evidence="1" id="KW-0677">Repeat</keyword>
<accession>A0ABD3USX7</accession>
<dbReference type="AlphaFoldDB" id="A0ABD3USX7"/>
<dbReference type="PANTHER" id="PTHR24180">
    <property type="entry name" value="CYCLIN-DEPENDENT KINASE INHIBITOR 2C-RELATED"/>
    <property type="match status" value="1"/>
</dbReference>
<evidence type="ECO:0000313" key="4">
    <source>
        <dbReference type="EMBL" id="KAL3852101.1"/>
    </source>
</evidence>
<dbReference type="Gene3D" id="1.25.40.20">
    <property type="entry name" value="Ankyrin repeat-containing domain"/>
    <property type="match status" value="1"/>
</dbReference>
<name>A0ABD3USX7_SINWO</name>
<dbReference type="Pfam" id="PF12796">
    <property type="entry name" value="Ank_2"/>
    <property type="match status" value="1"/>
</dbReference>
<organism evidence="4 5">
    <name type="scientific">Sinanodonta woodiana</name>
    <name type="common">Chinese pond mussel</name>
    <name type="synonym">Anodonta woodiana</name>
    <dbReference type="NCBI Taxonomy" id="1069815"/>
    <lineage>
        <taxon>Eukaryota</taxon>
        <taxon>Metazoa</taxon>
        <taxon>Spiralia</taxon>
        <taxon>Lophotrochozoa</taxon>
        <taxon>Mollusca</taxon>
        <taxon>Bivalvia</taxon>
        <taxon>Autobranchia</taxon>
        <taxon>Heteroconchia</taxon>
        <taxon>Palaeoheterodonta</taxon>
        <taxon>Unionida</taxon>
        <taxon>Unionoidea</taxon>
        <taxon>Unionidae</taxon>
        <taxon>Unioninae</taxon>
        <taxon>Sinanodonta</taxon>
    </lineage>
</organism>
<keyword evidence="2 3" id="KW-0040">ANK repeat</keyword>
<evidence type="ECO:0000256" key="2">
    <source>
        <dbReference type="ARBA" id="ARBA00023043"/>
    </source>
</evidence>
<proteinExistence type="predicted"/>
<dbReference type="PANTHER" id="PTHR24180:SF45">
    <property type="entry name" value="POLY [ADP-RIBOSE] POLYMERASE TANKYRASE"/>
    <property type="match status" value="1"/>
</dbReference>
<gene>
    <name evidence="4" type="ORF">ACJMK2_015787</name>
</gene>
<dbReference type="Pfam" id="PF00023">
    <property type="entry name" value="Ank"/>
    <property type="match status" value="1"/>
</dbReference>
<dbReference type="InterPro" id="IPR002110">
    <property type="entry name" value="Ankyrin_rpt"/>
</dbReference>
<dbReference type="EMBL" id="JBJQND010000015">
    <property type="protein sequence ID" value="KAL3852101.1"/>
    <property type="molecule type" value="Genomic_DNA"/>
</dbReference>
<feature type="repeat" description="ANK" evidence="3">
    <location>
        <begin position="71"/>
        <end position="103"/>
    </location>
</feature>
<feature type="repeat" description="ANK" evidence="3">
    <location>
        <begin position="38"/>
        <end position="70"/>
    </location>
</feature>
<dbReference type="PROSITE" id="PS50088">
    <property type="entry name" value="ANK_REPEAT"/>
    <property type="match status" value="3"/>
</dbReference>
<feature type="repeat" description="ANK" evidence="3">
    <location>
        <begin position="104"/>
        <end position="136"/>
    </location>
</feature>
<comment type="caution">
    <text evidence="4">The sequence shown here is derived from an EMBL/GenBank/DDBJ whole genome shotgun (WGS) entry which is preliminary data.</text>
</comment>
<evidence type="ECO:0000256" key="1">
    <source>
        <dbReference type="ARBA" id="ARBA00022737"/>
    </source>
</evidence>